<dbReference type="RefSeq" id="WP_224526083.1">
    <property type="nucleotide sequence ID" value="NZ_JAIUJR010000002.1"/>
</dbReference>
<evidence type="ECO:0000313" key="2">
    <source>
        <dbReference type="EMBL" id="MCA0131677.1"/>
    </source>
</evidence>
<dbReference type="InterPro" id="IPR007138">
    <property type="entry name" value="ABM_dom"/>
</dbReference>
<comment type="caution">
    <text evidence="2">The sequence shown here is derived from an EMBL/GenBank/DDBJ whole genome shotgun (WGS) entry which is preliminary data.</text>
</comment>
<accession>A0ABS7XRV2</accession>
<dbReference type="GO" id="GO:0004497">
    <property type="term" value="F:monooxygenase activity"/>
    <property type="evidence" value="ECO:0007669"/>
    <property type="project" value="UniProtKB-KW"/>
</dbReference>
<reference evidence="3" key="1">
    <citation type="submission" date="2023-07" db="EMBL/GenBank/DDBJ databases">
        <authorList>
            <person name="Yue Y."/>
        </authorList>
    </citation>
    <scope>NUCLEOTIDE SEQUENCE [LARGE SCALE GENOMIC DNA]</scope>
    <source>
        <strain evidence="3">D23</strain>
    </source>
</reference>
<gene>
    <name evidence="2" type="ORF">LBU54_03710</name>
</gene>
<dbReference type="PROSITE" id="PS51725">
    <property type="entry name" value="ABM"/>
    <property type="match status" value="1"/>
</dbReference>
<evidence type="ECO:0000259" key="1">
    <source>
        <dbReference type="PROSITE" id="PS51725"/>
    </source>
</evidence>
<keyword evidence="3" id="KW-1185">Reference proteome</keyword>
<keyword evidence="2" id="KW-0560">Oxidoreductase</keyword>
<keyword evidence="2" id="KW-0503">Monooxygenase</keyword>
<organism evidence="2 3">
    <name type="scientific">Winogradskyella alexanderae</name>
    <dbReference type="NCBI Taxonomy" id="2877123"/>
    <lineage>
        <taxon>Bacteria</taxon>
        <taxon>Pseudomonadati</taxon>
        <taxon>Bacteroidota</taxon>
        <taxon>Flavobacteriia</taxon>
        <taxon>Flavobacteriales</taxon>
        <taxon>Flavobacteriaceae</taxon>
        <taxon>Winogradskyella</taxon>
    </lineage>
</organism>
<dbReference type="Gene3D" id="3.30.70.100">
    <property type="match status" value="1"/>
</dbReference>
<sequence length="98" mass="11541">MLVRIVKMSFKPIKVEEFLANFEKNKLKIRAFEGCSFLELYQDRNSSNVFFTYSYWESANALENYRNSELFDAVWAITKPLFNAKPEAWSVNKLVSLD</sequence>
<dbReference type="InterPro" id="IPR011008">
    <property type="entry name" value="Dimeric_a/b-barrel"/>
</dbReference>
<dbReference type="Proteomes" id="UP001198901">
    <property type="component" value="Unassembled WGS sequence"/>
</dbReference>
<dbReference type="SUPFAM" id="SSF54909">
    <property type="entry name" value="Dimeric alpha+beta barrel"/>
    <property type="match status" value="1"/>
</dbReference>
<feature type="domain" description="ABM" evidence="1">
    <location>
        <begin position="2"/>
        <end position="92"/>
    </location>
</feature>
<dbReference type="EMBL" id="JAIUJR010000002">
    <property type="protein sequence ID" value="MCA0131677.1"/>
    <property type="molecule type" value="Genomic_DNA"/>
</dbReference>
<name>A0ABS7XRV2_9FLAO</name>
<dbReference type="Pfam" id="PF03992">
    <property type="entry name" value="ABM"/>
    <property type="match status" value="1"/>
</dbReference>
<protein>
    <submittedName>
        <fullName evidence="2">Antibiotic biosynthesis monooxygenase</fullName>
    </submittedName>
</protein>
<evidence type="ECO:0000313" key="3">
    <source>
        <dbReference type="Proteomes" id="UP001198901"/>
    </source>
</evidence>
<proteinExistence type="predicted"/>